<dbReference type="Pfam" id="PF09594">
    <property type="entry name" value="GT87"/>
    <property type="match status" value="1"/>
</dbReference>
<evidence type="ECO:0000256" key="4">
    <source>
        <dbReference type="ARBA" id="ARBA00022692"/>
    </source>
</evidence>
<evidence type="ECO:0000256" key="7">
    <source>
        <dbReference type="ARBA" id="ARBA00024033"/>
    </source>
</evidence>
<gene>
    <name evidence="9" type="ORF">QO011_003990</name>
</gene>
<dbReference type="Proteomes" id="UP001242480">
    <property type="component" value="Unassembled WGS sequence"/>
</dbReference>
<keyword evidence="5 8" id="KW-1133">Transmembrane helix</keyword>
<keyword evidence="2" id="KW-1003">Cell membrane</keyword>
<feature type="transmembrane region" description="Helical" evidence="8">
    <location>
        <begin position="156"/>
        <end position="189"/>
    </location>
</feature>
<feature type="transmembrane region" description="Helical" evidence="8">
    <location>
        <begin position="290"/>
        <end position="310"/>
    </location>
</feature>
<evidence type="ECO:0000256" key="2">
    <source>
        <dbReference type="ARBA" id="ARBA00022475"/>
    </source>
</evidence>
<keyword evidence="6 8" id="KW-0472">Membrane</keyword>
<evidence type="ECO:0008006" key="11">
    <source>
        <dbReference type="Google" id="ProtNLM"/>
    </source>
</evidence>
<keyword evidence="3" id="KW-0808">Transferase</keyword>
<name>A0ABU0JBT0_9HYPH</name>
<dbReference type="EMBL" id="JAUSVX010000007">
    <property type="protein sequence ID" value="MDQ0470971.1"/>
    <property type="molecule type" value="Genomic_DNA"/>
</dbReference>
<feature type="transmembrane region" description="Helical" evidence="8">
    <location>
        <begin position="195"/>
        <end position="218"/>
    </location>
</feature>
<sequence>MASRLFTALRDGTWLTAERIRVYPLIVLVMSVLALGHMLAMSDGLNAADGQPIGTDFSNVYAAGELVLEGRAADAYDWTAHHDVEQAVFGPATPYYGWHYPPMFLAVAALLALMPYLAALAAWQGATLPLYLLSIAGIVRTAPDGAARPGPDFGRFWAVLAFPAVFINIAHGHNGFLTAGLFGFGLLLLDRRPVLAGLLLGALCYKPQFGLLVPLALVAGGRWRAIAAAAAAVLGLSAAATALFGPDVWRAFADSLALTRSVVLEQGATGWHKIQTVFAAARALGAGVELAYGLQAIVTAAVAACVVLVWRSRAAFEWKAAVLLSGSLLATPYSLDYDMVVLGPALAFLAARGLRDGFRPYERSLLALVWITPLVARMTMWATGVPLGTLVLLVLFAFAAAAGLGGIADLDRRGREPAFGAAGPAGPPSRY</sequence>
<evidence type="ECO:0000313" key="9">
    <source>
        <dbReference type="EMBL" id="MDQ0470971.1"/>
    </source>
</evidence>
<feature type="transmembrane region" description="Helical" evidence="8">
    <location>
        <begin position="103"/>
        <end position="123"/>
    </location>
</feature>
<proteinExistence type="inferred from homology"/>
<evidence type="ECO:0000256" key="8">
    <source>
        <dbReference type="SAM" id="Phobius"/>
    </source>
</evidence>
<reference evidence="9 10" key="1">
    <citation type="submission" date="2023-07" db="EMBL/GenBank/DDBJ databases">
        <title>Genomic Encyclopedia of Type Strains, Phase IV (KMG-IV): sequencing the most valuable type-strain genomes for metagenomic binning, comparative biology and taxonomic classification.</title>
        <authorList>
            <person name="Goeker M."/>
        </authorList>
    </citation>
    <scope>NUCLEOTIDE SEQUENCE [LARGE SCALE GENOMIC DNA]</scope>
    <source>
        <strain evidence="9 10">DSM 19619</strain>
    </source>
</reference>
<protein>
    <recommendedName>
        <fullName evidence="11">DUF2029 domain-containing protein</fullName>
    </recommendedName>
</protein>
<evidence type="ECO:0000256" key="3">
    <source>
        <dbReference type="ARBA" id="ARBA00022679"/>
    </source>
</evidence>
<dbReference type="RefSeq" id="WP_307275373.1">
    <property type="nucleotide sequence ID" value="NZ_JAUSVX010000007.1"/>
</dbReference>
<comment type="similarity">
    <text evidence="7">Belongs to the glycosyltransferase 87 family.</text>
</comment>
<keyword evidence="4 8" id="KW-0812">Transmembrane</keyword>
<evidence type="ECO:0000256" key="5">
    <source>
        <dbReference type="ARBA" id="ARBA00022989"/>
    </source>
</evidence>
<comment type="caution">
    <text evidence="9">The sequence shown here is derived from an EMBL/GenBank/DDBJ whole genome shotgun (WGS) entry which is preliminary data.</text>
</comment>
<feature type="transmembrane region" description="Helical" evidence="8">
    <location>
        <begin position="225"/>
        <end position="245"/>
    </location>
</feature>
<feature type="transmembrane region" description="Helical" evidence="8">
    <location>
        <begin position="390"/>
        <end position="408"/>
    </location>
</feature>
<keyword evidence="10" id="KW-1185">Reference proteome</keyword>
<accession>A0ABU0JBT0</accession>
<evidence type="ECO:0000313" key="10">
    <source>
        <dbReference type="Proteomes" id="UP001242480"/>
    </source>
</evidence>
<feature type="transmembrane region" description="Helical" evidence="8">
    <location>
        <begin position="365"/>
        <end position="384"/>
    </location>
</feature>
<dbReference type="InterPro" id="IPR018584">
    <property type="entry name" value="GT87"/>
</dbReference>
<evidence type="ECO:0000256" key="1">
    <source>
        <dbReference type="ARBA" id="ARBA00004651"/>
    </source>
</evidence>
<feature type="transmembrane region" description="Helical" evidence="8">
    <location>
        <begin position="20"/>
        <end position="40"/>
    </location>
</feature>
<comment type="subcellular location">
    <subcellularLocation>
        <location evidence="1">Cell membrane</location>
        <topology evidence="1">Multi-pass membrane protein</topology>
    </subcellularLocation>
</comment>
<organism evidence="9 10">
    <name type="scientific">Labrys wisconsinensis</name>
    <dbReference type="NCBI Taxonomy" id="425677"/>
    <lineage>
        <taxon>Bacteria</taxon>
        <taxon>Pseudomonadati</taxon>
        <taxon>Pseudomonadota</taxon>
        <taxon>Alphaproteobacteria</taxon>
        <taxon>Hyphomicrobiales</taxon>
        <taxon>Xanthobacteraceae</taxon>
        <taxon>Labrys</taxon>
    </lineage>
</organism>
<evidence type="ECO:0000256" key="6">
    <source>
        <dbReference type="ARBA" id="ARBA00023136"/>
    </source>
</evidence>